<dbReference type="PROSITE" id="PS50003">
    <property type="entry name" value="PH_DOMAIN"/>
    <property type="match status" value="1"/>
</dbReference>
<dbReference type="SUPFAM" id="SSF50729">
    <property type="entry name" value="PH domain-like"/>
    <property type="match status" value="1"/>
</dbReference>
<evidence type="ECO:0000313" key="4">
    <source>
        <dbReference type="Proteomes" id="UP001146793"/>
    </source>
</evidence>
<proteinExistence type="predicted"/>
<feature type="domain" description="PH" evidence="1">
    <location>
        <begin position="10"/>
        <end position="112"/>
    </location>
</feature>
<evidence type="ECO:0000313" key="3">
    <source>
        <dbReference type="EMBL" id="KAJ6241702.1"/>
    </source>
</evidence>
<dbReference type="Proteomes" id="UP001150062">
    <property type="component" value="Unassembled WGS sequence"/>
</dbReference>
<dbReference type="AlphaFoldDB" id="A0AAV7YXJ4"/>
<organism evidence="2 4">
    <name type="scientific">Anaeramoeba flamelloides</name>
    <dbReference type="NCBI Taxonomy" id="1746091"/>
    <lineage>
        <taxon>Eukaryota</taxon>
        <taxon>Metamonada</taxon>
        <taxon>Anaeramoebidae</taxon>
        <taxon>Anaeramoeba</taxon>
    </lineage>
</organism>
<dbReference type="Gene3D" id="2.30.29.30">
    <property type="entry name" value="Pleckstrin-homology domain (PH domain)/Phosphotyrosine-binding domain (PTB)"/>
    <property type="match status" value="1"/>
</dbReference>
<evidence type="ECO:0000313" key="2">
    <source>
        <dbReference type="EMBL" id="KAJ3434607.1"/>
    </source>
</evidence>
<dbReference type="Proteomes" id="UP001146793">
    <property type="component" value="Unassembled WGS sequence"/>
</dbReference>
<dbReference type="SMART" id="SM00233">
    <property type="entry name" value="PH"/>
    <property type="match status" value="1"/>
</dbReference>
<reference evidence="3" key="1">
    <citation type="submission" date="2022-08" db="EMBL/GenBank/DDBJ databases">
        <title>Novel sulfate-reducing endosymbionts in the free-living metamonad Anaeramoeba.</title>
        <authorList>
            <person name="Jerlstrom-Hultqvist J."/>
            <person name="Cepicka I."/>
            <person name="Gallot-Lavallee L."/>
            <person name="Salas-Leiva D."/>
            <person name="Curtis B.A."/>
            <person name="Zahonova K."/>
            <person name="Pipaliya S."/>
            <person name="Dacks J."/>
            <person name="Roger A.J."/>
        </authorList>
    </citation>
    <scope>NUCLEOTIDE SEQUENCE</scope>
    <source>
        <strain evidence="3">Schooner1</strain>
    </source>
</reference>
<sequence>MLEVEENDGDVYFSSYLYLQSGWPKSFNRKWVEIFENGKLKIRKELDTKVKITKNVKDALSIEPIDTKIKGIKDRHVGKSFQIQFEKKTFIFLSESRSERDEWVTQCNNVIEGKKPQKEQIN</sequence>
<gene>
    <name evidence="2" type="ORF">M0812_01725</name>
    <name evidence="3" type="ORF">M0813_00406</name>
</gene>
<evidence type="ECO:0000313" key="5">
    <source>
        <dbReference type="Proteomes" id="UP001150062"/>
    </source>
</evidence>
<accession>A0AAV7YXJ4</accession>
<dbReference type="InterPro" id="IPR011993">
    <property type="entry name" value="PH-like_dom_sf"/>
</dbReference>
<name>A0AAV7YXJ4_9EUKA</name>
<evidence type="ECO:0000259" key="1">
    <source>
        <dbReference type="PROSITE" id="PS50003"/>
    </source>
</evidence>
<keyword evidence="5" id="KW-1185">Reference proteome</keyword>
<protein>
    <recommendedName>
        <fullName evidence="1">PH domain-containing protein</fullName>
    </recommendedName>
</protein>
<dbReference type="InterPro" id="IPR001849">
    <property type="entry name" value="PH_domain"/>
</dbReference>
<dbReference type="EMBL" id="JAOAOG010000191">
    <property type="protein sequence ID" value="KAJ6241702.1"/>
    <property type="molecule type" value="Genomic_DNA"/>
</dbReference>
<comment type="caution">
    <text evidence="2">The sequence shown here is derived from an EMBL/GenBank/DDBJ whole genome shotgun (WGS) entry which is preliminary data.</text>
</comment>
<reference evidence="2" key="2">
    <citation type="submission" date="2022-08" db="EMBL/GenBank/DDBJ databases">
        <title>Novel sulphate-reducing endosymbionts in the free-living metamonad Anaeramoeba.</title>
        <authorList>
            <person name="Jerlstrom-Hultqvist J."/>
            <person name="Cepicka I."/>
            <person name="Gallot-Lavallee L."/>
            <person name="Salas-Leiva D."/>
            <person name="Curtis B.A."/>
            <person name="Zahonova K."/>
            <person name="Pipaliya S."/>
            <person name="Dacks J."/>
            <person name="Roger A.J."/>
        </authorList>
    </citation>
    <scope>NUCLEOTIDE SEQUENCE</scope>
    <source>
        <strain evidence="2">Busselton2</strain>
    </source>
</reference>
<dbReference type="EMBL" id="JANTQA010000042">
    <property type="protein sequence ID" value="KAJ3434607.1"/>
    <property type="molecule type" value="Genomic_DNA"/>
</dbReference>